<keyword evidence="7" id="KW-1185">Reference proteome</keyword>
<dbReference type="VEuPathDB" id="CryptoDB:cubi_03545"/>
<sequence length="263" mass="30339">MNLIEIYIDGIKFSYSLIILIFTILIWFSFSKFKKGENGFSLVADKNLKCHSDYKMTICIRQGAYKKAIKKYPKMVESWERSGQAKVVLKVSPKELFESERRAKEKNITSCLIKDAGRTQISPGEYTAVAIGPGFYNKEIIMSLNILPFQILFNGKLPKKNPFNQHDQSIKSPAKFGEKVINSNISASFRGRRLNGRMIDISKSNHSILILSKNDSRKELDINIEKSLNQVTYWNYDDEIKNFDDVPQFLNAIHYFNTLNRET</sequence>
<dbReference type="InterPro" id="IPR002833">
    <property type="entry name" value="PTH2"/>
</dbReference>
<dbReference type="OrthoDB" id="6222486at2759"/>
<feature type="transmembrane region" description="Helical" evidence="5">
    <location>
        <begin position="12"/>
        <end position="30"/>
    </location>
</feature>
<evidence type="ECO:0000256" key="1">
    <source>
        <dbReference type="ARBA" id="ARBA00013260"/>
    </source>
</evidence>
<gene>
    <name evidence="6" type="ORF">cubi_03545</name>
</gene>
<dbReference type="PANTHER" id="PTHR12649:SF11">
    <property type="entry name" value="PEPTIDYL-TRNA HYDROLASE 2, MITOCHONDRIAL"/>
    <property type="match status" value="1"/>
</dbReference>
<comment type="similarity">
    <text evidence="3">Belongs to the PTH2 family.</text>
</comment>
<evidence type="ECO:0000256" key="3">
    <source>
        <dbReference type="ARBA" id="ARBA00038050"/>
    </source>
</evidence>
<dbReference type="Pfam" id="PF08615">
    <property type="entry name" value="RNase_H2_suC"/>
    <property type="match status" value="1"/>
</dbReference>
<dbReference type="PANTHER" id="PTHR12649">
    <property type="entry name" value="PEPTIDYL-TRNA HYDROLASE 2"/>
    <property type="match status" value="1"/>
</dbReference>
<dbReference type="EC" id="3.1.1.29" evidence="1"/>
<evidence type="ECO:0000256" key="2">
    <source>
        <dbReference type="ARBA" id="ARBA00022801"/>
    </source>
</evidence>
<dbReference type="SUPFAM" id="SSF102462">
    <property type="entry name" value="Peptidyl-tRNA hydrolase II"/>
    <property type="match status" value="1"/>
</dbReference>
<evidence type="ECO:0000256" key="4">
    <source>
        <dbReference type="ARBA" id="ARBA00048707"/>
    </source>
</evidence>
<dbReference type="InterPro" id="IPR023476">
    <property type="entry name" value="Pep_tRNA_hydro_II_dom_sf"/>
</dbReference>
<keyword evidence="5" id="KW-0812">Transmembrane</keyword>
<accession>A0A1J4MJW8</accession>
<protein>
    <recommendedName>
        <fullName evidence="1">peptidyl-tRNA hydrolase</fullName>
        <ecNumber evidence="1">3.1.1.29</ecNumber>
    </recommendedName>
</protein>
<dbReference type="EMBL" id="LRBP01000014">
    <property type="protein sequence ID" value="OII73747.1"/>
    <property type="molecule type" value="Genomic_DNA"/>
</dbReference>
<proteinExistence type="inferred from homology"/>
<dbReference type="Gene3D" id="2.40.128.680">
    <property type="match status" value="1"/>
</dbReference>
<evidence type="ECO:0000313" key="7">
    <source>
        <dbReference type="Proteomes" id="UP000186176"/>
    </source>
</evidence>
<keyword evidence="2" id="KW-0378">Hydrolase</keyword>
<keyword evidence="5" id="KW-1133">Transmembrane helix</keyword>
<dbReference type="AlphaFoldDB" id="A0A1J4MJW8"/>
<dbReference type="CDD" id="cd09271">
    <property type="entry name" value="RNase_H2-C"/>
    <property type="match status" value="1"/>
</dbReference>
<comment type="catalytic activity">
    <reaction evidence="4">
        <text>an N-acyl-L-alpha-aminoacyl-tRNA + H2O = an N-acyl-L-amino acid + a tRNA + H(+)</text>
        <dbReference type="Rhea" id="RHEA:54448"/>
        <dbReference type="Rhea" id="RHEA-COMP:10123"/>
        <dbReference type="Rhea" id="RHEA-COMP:13883"/>
        <dbReference type="ChEBI" id="CHEBI:15377"/>
        <dbReference type="ChEBI" id="CHEBI:15378"/>
        <dbReference type="ChEBI" id="CHEBI:59874"/>
        <dbReference type="ChEBI" id="CHEBI:78442"/>
        <dbReference type="ChEBI" id="CHEBI:138191"/>
        <dbReference type="EC" id="3.1.1.29"/>
    </reaction>
</comment>
<keyword evidence="5" id="KW-0472">Membrane</keyword>
<dbReference type="Proteomes" id="UP000186176">
    <property type="component" value="Unassembled WGS sequence"/>
</dbReference>
<dbReference type="GeneID" id="39980337"/>
<dbReference type="GO" id="GO:0006401">
    <property type="term" value="P:RNA catabolic process"/>
    <property type="evidence" value="ECO:0007669"/>
    <property type="project" value="InterPro"/>
</dbReference>
<name>A0A1J4MJW8_9CRYT</name>
<dbReference type="GO" id="GO:0032299">
    <property type="term" value="C:ribonuclease H2 complex"/>
    <property type="evidence" value="ECO:0007669"/>
    <property type="project" value="InterPro"/>
</dbReference>
<dbReference type="RefSeq" id="XP_028875002.1">
    <property type="nucleotide sequence ID" value="XM_029020558.1"/>
</dbReference>
<dbReference type="Gene3D" id="3.40.1490.10">
    <property type="entry name" value="Bit1"/>
    <property type="match status" value="1"/>
</dbReference>
<evidence type="ECO:0000256" key="5">
    <source>
        <dbReference type="SAM" id="Phobius"/>
    </source>
</evidence>
<evidence type="ECO:0000313" key="6">
    <source>
        <dbReference type="EMBL" id="OII73747.1"/>
    </source>
</evidence>
<comment type="caution">
    <text evidence="6">The sequence shown here is derived from an EMBL/GenBank/DDBJ whole genome shotgun (WGS) entry which is preliminary data.</text>
</comment>
<dbReference type="Pfam" id="PF01981">
    <property type="entry name" value="PTH2"/>
    <property type="match status" value="1"/>
</dbReference>
<dbReference type="GO" id="GO:0005829">
    <property type="term" value="C:cytosol"/>
    <property type="evidence" value="ECO:0007669"/>
    <property type="project" value="TreeGrafter"/>
</dbReference>
<organism evidence="6 7">
    <name type="scientific">Cryptosporidium ubiquitum</name>
    <dbReference type="NCBI Taxonomy" id="857276"/>
    <lineage>
        <taxon>Eukaryota</taxon>
        <taxon>Sar</taxon>
        <taxon>Alveolata</taxon>
        <taxon>Apicomplexa</taxon>
        <taxon>Conoidasida</taxon>
        <taxon>Coccidia</taxon>
        <taxon>Eucoccidiorida</taxon>
        <taxon>Eimeriorina</taxon>
        <taxon>Cryptosporidiidae</taxon>
        <taxon>Cryptosporidium</taxon>
    </lineage>
</organism>
<reference evidence="6 7" key="1">
    <citation type="submission" date="2016-10" db="EMBL/GenBank/DDBJ databases">
        <title>Reductive evolution of mitochondrial metabolism and differential evolution of invasion-related proteins in Cryptosporidium.</title>
        <authorList>
            <person name="Liu S."/>
            <person name="Roellig D.M."/>
            <person name="Guo Y."/>
            <person name="Li N."/>
            <person name="Frace M.A."/>
            <person name="Tang K."/>
            <person name="Zhang L."/>
            <person name="Feng Y."/>
            <person name="Xiao L."/>
        </authorList>
    </citation>
    <scope>NUCLEOTIDE SEQUENCE [LARGE SCALE GENOMIC DNA]</scope>
    <source>
        <strain evidence="6">39726</strain>
    </source>
</reference>
<dbReference type="GO" id="GO:0004045">
    <property type="term" value="F:peptidyl-tRNA hydrolase activity"/>
    <property type="evidence" value="ECO:0007669"/>
    <property type="project" value="UniProtKB-EC"/>
</dbReference>
<dbReference type="InterPro" id="IPR013924">
    <property type="entry name" value="RNase_H2_suC"/>
</dbReference>